<keyword evidence="8" id="KW-1185">Reference proteome</keyword>
<dbReference type="FunFam" id="3.30.760.10:FF:000016">
    <property type="entry name" value="Translation initiation factor eIF4E, putative"/>
    <property type="match status" value="1"/>
</dbReference>
<feature type="region of interest" description="Disordered" evidence="6">
    <location>
        <begin position="1"/>
        <end position="33"/>
    </location>
</feature>
<dbReference type="Proteomes" id="UP001251528">
    <property type="component" value="Unassembled WGS sequence"/>
</dbReference>
<evidence type="ECO:0000256" key="5">
    <source>
        <dbReference type="RuleBase" id="RU004374"/>
    </source>
</evidence>
<evidence type="ECO:0000313" key="7">
    <source>
        <dbReference type="EMBL" id="KAK2590512.1"/>
    </source>
</evidence>
<sequence>MSMRPQLFTRGLSGLSQSTSANDAQSPAEQRDDAKRNFLKTMRPLPTQHYWNVYFDRQSKDHKSDNDEYNVQLEQLGSPIESVQDFWRYNNNTPVDQIKMRESIYLFKQGFKPVWEDRRNINGGSWTFRVPKSAGPDIWTRVQLLAIGEKLQSVLDENDQLCGVGLSVRFNSHLITVWHRDSSKQQSIDGMLACILEELPQEIRPKPDNYFYKKHQDHAGFKAPPELQAVLDSQKRTEKAEADAKNQPELPVDASSVP</sequence>
<dbReference type="PANTHER" id="PTHR11960">
    <property type="entry name" value="EUKARYOTIC TRANSLATION INITIATION FACTOR 4E RELATED"/>
    <property type="match status" value="1"/>
</dbReference>
<dbReference type="GO" id="GO:0003743">
    <property type="term" value="F:translation initiation factor activity"/>
    <property type="evidence" value="ECO:0007669"/>
    <property type="project" value="UniProtKB-KW"/>
</dbReference>
<dbReference type="EMBL" id="JASWJB010000428">
    <property type="protein sequence ID" value="KAK2590512.1"/>
    <property type="molecule type" value="Genomic_DNA"/>
</dbReference>
<gene>
    <name evidence="7" type="ORF">QQS21_011798</name>
</gene>
<dbReference type="AlphaFoldDB" id="A0AAJ0CF52"/>
<protein>
    <recommendedName>
        <fullName evidence="9">Eukaryotic initiation factor 4E</fullName>
    </recommendedName>
</protein>
<dbReference type="PANTHER" id="PTHR11960:SF66">
    <property type="entry name" value="EUKARYOTIC TRANSLATION INITIATION FACTOR 4E TYPE 3"/>
    <property type="match status" value="1"/>
</dbReference>
<evidence type="ECO:0008006" key="9">
    <source>
        <dbReference type="Google" id="ProtNLM"/>
    </source>
</evidence>
<evidence type="ECO:0000256" key="4">
    <source>
        <dbReference type="ARBA" id="ARBA00022917"/>
    </source>
</evidence>
<evidence type="ECO:0000256" key="2">
    <source>
        <dbReference type="ARBA" id="ARBA00022845"/>
    </source>
</evidence>
<name>A0AAJ0CF52_9HYPO</name>
<evidence type="ECO:0000313" key="8">
    <source>
        <dbReference type="Proteomes" id="UP001251528"/>
    </source>
</evidence>
<evidence type="ECO:0000256" key="1">
    <source>
        <dbReference type="ARBA" id="ARBA00022540"/>
    </source>
</evidence>
<dbReference type="GO" id="GO:0006417">
    <property type="term" value="P:regulation of translation"/>
    <property type="evidence" value="ECO:0007669"/>
    <property type="project" value="UniProtKB-KW"/>
</dbReference>
<reference evidence="7" key="1">
    <citation type="submission" date="2023-06" db="EMBL/GenBank/DDBJ databases">
        <title>Conoideocrella luteorostrata (Hypocreales: Clavicipitaceae), a potential biocontrol fungus for elongate hemlock scale in United States Christmas tree production areas.</title>
        <authorList>
            <person name="Barrett H."/>
            <person name="Lovett B."/>
            <person name="Macias A.M."/>
            <person name="Stajich J.E."/>
            <person name="Kasson M.T."/>
        </authorList>
    </citation>
    <scope>NUCLEOTIDE SEQUENCE</scope>
    <source>
        <strain evidence="7">ARSEF 14590</strain>
    </source>
</reference>
<dbReference type="InterPro" id="IPR023398">
    <property type="entry name" value="TIF_eIF4e-like"/>
</dbReference>
<comment type="caution">
    <text evidence="7">The sequence shown here is derived from an EMBL/GenBank/DDBJ whole genome shotgun (WGS) entry which is preliminary data.</text>
</comment>
<keyword evidence="2" id="KW-0810">Translation regulation</keyword>
<proteinExistence type="inferred from homology"/>
<organism evidence="7 8">
    <name type="scientific">Conoideocrella luteorostrata</name>
    <dbReference type="NCBI Taxonomy" id="1105319"/>
    <lineage>
        <taxon>Eukaryota</taxon>
        <taxon>Fungi</taxon>
        <taxon>Dikarya</taxon>
        <taxon>Ascomycota</taxon>
        <taxon>Pezizomycotina</taxon>
        <taxon>Sordariomycetes</taxon>
        <taxon>Hypocreomycetidae</taxon>
        <taxon>Hypocreales</taxon>
        <taxon>Clavicipitaceae</taxon>
        <taxon>Conoideocrella</taxon>
    </lineage>
</organism>
<dbReference type="SUPFAM" id="SSF55418">
    <property type="entry name" value="eIF4e-like"/>
    <property type="match status" value="1"/>
</dbReference>
<feature type="compositionally biased region" description="Basic and acidic residues" evidence="6">
    <location>
        <begin position="233"/>
        <end position="246"/>
    </location>
</feature>
<dbReference type="InterPro" id="IPR001040">
    <property type="entry name" value="TIF_eIF_4E"/>
</dbReference>
<evidence type="ECO:0000256" key="6">
    <source>
        <dbReference type="SAM" id="MobiDB-lite"/>
    </source>
</evidence>
<keyword evidence="3 5" id="KW-0694">RNA-binding</keyword>
<dbReference type="GO" id="GO:0000340">
    <property type="term" value="F:RNA 7-methylguanosine cap binding"/>
    <property type="evidence" value="ECO:0007669"/>
    <property type="project" value="TreeGrafter"/>
</dbReference>
<feature type="region of interest" description="Disordered" evidence="6">
    <location>
        <begin position="215"/>
        <end position="258"/>
    </location>
</feature>
<keyword evidence="1 5" id="KW-0396">Initiation factor</keyword>
<feature type="compositionally biased region" description="Polar residues" evidence="6">
    <location>
        <begin position="14"/>
        <end position="28"/>
    </location>
</feature>
<accession>A0AAJ0CF52</accession>
<comment type="similarity">
    <text evidence="5">Belongs to the eukaryotic initiation factor 4E family.</text>
</comment>
<dbReference type="Pfam" id="PF01652">
    <property type="entry name" value="IF4E"/>
    <property type="match status" value="1"/>
</dbReference>
<dbReference type="GO" id="GO:0016281">
    <property type="term" value="C:eukaryotic translation initiation factor 4F complex"/>
    <property type="evidence" value="ECO:0007669"/>
    <property type="project" value="TreeGrafter"/>
</dbReference>
<dbReference type="Gene3D" id="3.30.760.10">
    <property type="entry name" value="RNA Cap, Translation Initiation Factor Eif4e"/>
    <property type="match status" value="1"/>
</dbReference>
<evidence type="ECO:0000256" key="3">
    <source>
        <dbReference type="ARBA" id="ARBA00022884"/>
    </source>
</evidence>
<keyword evidence="4 5" id="KW-0648">Protein biosynthesis</keyword>